<reference evidence="1" key="1">
    <citation type="submission" date="2019-08" db="EMBL/GenBank/DDBJ databases">
        <authorList>
            <person name="Kucharzyk K."/>
            <person name="Murdoch R.W."/>
            <person name="Higgins S."/>
            <person name="Loffler F."/>
        </authorList>
    </citation>
    <scope>NUCLEOTIDE SEQUENCE</scope>
</reference>
<protein>
    <submittedName>
        <fullName evidence="1">Uncharacterized protein</fullName>
    </submittedName>
</protein>
<organism evidence="1">
    <name type="scientific">bioreactor metagenome</name>
    <dbReference type="NCBI Taxonomy" id="1076179"/>
    <lineage>
        <taxon>unclassified sequences</taxon>
        <taxon>metagenomes</taxon>
        <taxon>ecological metagenomes</taxon>
    </lineage>
</organism>
<name>A0A645AJX0_9ZZZZ</name>
<dbReference type="AlphaFoldDB" id="A0A645AJX0"/>
<gene>
    <name evidence="1" type="ORF">SDC9_100273</name>
</gene>
<sequence>MEKSDRPPFIPTFAPSISTDTSPSGSFLTMSPKVAAGMTISPGSFTSASTTQSIPDSRLYPVSLTVPAAPETKTPSSTGIEERAIATREAIPIPSASTALSHVKERPILVILLRFSPSFFYRKDMYYSLVVVIGHVKSVEMFNRYSLPAFIENNRCGFFLSISCGPHG</sequence>
<accession>A0A645AJX0</accession>
<comment type="caution">
    <text evidence="1">The sequence shown here is derived from an EMBL/GenBank/DDBJ whole genome shotgun (WGS) entry which is preliminary data.</text>
</comment>
<proteinExistence type="predicted"/>
<evidence type="ECO:0000313" key="1">
    <source>
        <dbReference type="EMBL" id="MPM53505.1"/>
    </source>
</evidence>
<dbReference type="EMBL" id="VSSQ01014371">
    <property type="protein sequence ID" value="MPM53505.1"/>
    <property type="molecule type" value="Genomic_DNA"/>
</dbReference>